<dbReference type="Gene3D" id="3.10.20.90">
    <property type="entry name" value="Phosphatidylinositol 3-kinase Catalytic Subunit, Chain A, domain 1"/>
    <property type="match status" value="1"/>
</dbReference>
<dbReference type="EMBL" id="JBHFFA010000002">
    <property type="protein sequence ID" value="KAL2641628.1"/>
    <property type="molecule type" value="Genomic_DNA"/>
</dbReference>
<dbReference type="InterPro" id="IPR050588">
    <property type="entry name" value="WNK_Ser-Thr_kinase"/>
</dbReference>
<evidence type="ECO:0000256" key="9">
    <source>
        <dbReference type="SAM" id="MobiDB-lite"/>
    </source>
</evidence>
<keyword evidence="5" id="KW-0418">Kinase</keyword>
<keyword evidence="6" id="KW-0067">ATP-binding</keyword>
<evidence type="ECO:0000259" key="10">
    <source>
        <dbReference type="PROSITE" id="PS50011"/>
    </source>
</evidence>
<gene>
    <name evidence="11" type="ORF">R1flu_009215</name>
</gene>
<reference evidence="11 12" key="1">
    <citation type="submission" date="2024-09" db="EMBL/GenBank/DDBJ databases">
        <title>Chromosome-scale assembly of Riccia fluitans.</title>
        <authorList>
            <person name="Paukszto L."/>
            <person name="Sawicki J."/>
            <person name="Karawczyk K."/>
            <person name="Piernik-Szablinska J."/>
            <person name="Szczecinska M."/>
            <person name="Mazdziarz M."/>
        </authorList>
    </citation>
    <scope>NUCLEOTIDE SEQUENCE [LARGE SCALE GENOMIC DNA]</scope>
    <source>
        <strain evidence="11">Rf_01</strain>
        <tissue evidence="11">Aerial parts of the thallus</tissue>
    </source>
</reference>
<feature type="compositionally biased region" description="Basic and acidic residues" evidence="9">
    <location>
        <begin position="394"/>
        <end position="408"/>
    </location>
</feature>
<feature type="compositionally biased region" description="Acidic residues" evidence="9">
    <location>
        <begin position="24"/>
        <end position="38"/>
    </location>
</feature>
<dbReference type="AlphaFoldDB" id="A0ABD1Z2A1"/>
<sequence length="764" mass="85187">MPERKGAVNGGGGGAGGGGGSTDNDVEDGDDKDSEFVEVDPTGRYGRYREVLGKGAFKTVFRAFDEVDGIEVAWNQVRVQDVLQSPEDLERLYSEIHLLKTLKHKNIIRFYSSWVDTKTKHINFITEIFTSGNLRQYRKKHKQVDIKAVKNWARQILRGLLYLHSHDPPIIHRDLKCDNIFVNGNLGEVKIGDLGLAAILRQAHAAHSVIGTPEFMAPELYEEEYNELVDIYSFGMCLLEMVTFEYPYSECTNPVQIYKKVTSGKKPDALERVKDAEVRGFVEKCLATASRRLPARELLMDPFLLGDGDSVNLDYAPTMSHSECRSDDMDELGSIVEGPLTKEDTIKEDNLKLGRYAGNRGSKPGGLSSTFRENMVFISPDRAGSSPLPSPQYHHRDVQSDASRKSSEDLEDDDDSKDRTNEDRNSLTFQHKGERQRRSMDFRVKGKRRDEDTVSIRLRIANNDGHIRNIHFPFSVEADTAMSVASEMVAELDLSDQDVTTIAEMIDAEILALVPEWQPGVACEDTGAETGPESTSYQDQFDPGSHMNGFEQADSLSSDEVPNHDQRNQASYKYSPRAEATMYGRFEEVTYTLDSESGQLKDPLFSSDSSEVGEDGEQWSFGADQSLPRSDFSGADTTRGYQLLHGAGDNRMMRPKEHSVEHVRASLNQYQELKRAAGSSESDDDDFSRQLSSERLASYDSSATREGGKAGSQPREDIHSSKVGLGSDGGIKPSSALQELNILRSNKQKESENPQGVHGPLYRK</sequence>
<dbReference type="InterPro" id="IPR008271">
    <property type="entry name" value="Ser/Thr_kinase_AS"/>
</dbReference>
<dbReference type="Gene3D" id="3.30.200.20">
    <property type="entry name" value="Phosphorylase Kinase, domain 1"/>
    <property type="match status" value="1"/>
</dbReference>
<feature type="region of interest" description="Disordered" evidence="9">
    <location>
        <begin position="522"/>
        <end position="576"/>
    </location>
</feature>
<feature type="compositionally biased region" description="Basic and acidic residues" evidence="9">
    <location>
        <begin position="651"/>
        <end position="664"/>
    </location>
</feature>
<dbReference type="GO" id="GO:0004674">
    <property type="term" value="F:protein serine/threonine kinase activity"/>
    <property type="evidence" value="ECO:0007669"/>
    <property type="project" value="UniProtKB-KW"/>
</dbReference>
<dbReference type="CDD" id="cd13983">
    <property type="entry name" value="STKc_WNK"/>
    <property type="match status" value="1"/>
</dbReference>
<dbReference type="SMART" id="SM00220">
    <property type="entry name" value="S_TKc"/>
    <property type="match status" value="1"/>
</dbReference>
<evidence type="ECO:0000256" key="3">
    <source>
        <dbReference type="ARBA" id="ARBA00022679"/>
    </source>
</evidence>
<dbReference type="PANTHER" id="PTHR13902">
    <property type="entry name" value="SERINE/THREONINE-PROTEIN KINASE WNK WITH NO LYSINE -RELATED"/>
    <property type="match status" value="1"/>
</dbReference>
<feature type="region of interest" description="Disordered" evidence="9">
    <location>
        <begin position="379"/>
        <end position="446"/>
    </location>
</feature>
<evidence type="ECO:0000256" key="7">
    <source>
        <dbReference type="ARBA" id="ARBA00047899"/>
    </source>
</evidence>
<keyword evidence="12" id="KW-1185">Reference proteome</keyword>
<keyword evidence="3" id="KW-0808">Transferase</keyword>
<comment type="caution">
    <text evidence="11">The sequence shown here is derived from an EMBL/GenBank/DDBJ whole genome shotgun (WGS) entry which is preliminary data.</text>
</comment>
<feature type="compositionally biased region" description="Basic and acidic residues" evidence="9">
    <location>
        <begin position="416"/>
        <end position="446"/>
    </location>
</feature>
<evidence type="ECO:0000313" key="12">
    <source>
        <dbReference type="Proteomes" id="UP001605036"/>
    </source>
</evidence>
<proteinExistence type="predicted"/>
<feature type="region of interest" description="Disordered" evidence="9">
    <location>
        <begin position="1"/>
        <end position="39"/>
    </location>
</feature>
<feature type="domain" description="Protein kinase" evidence="10">
    <location>
        <begin position="46"/>
        <end position="304"/>
    </location>
</feature>
<evidence type="ECO:0000256" key="8">
    <source>
        <dbReference type="ARBA" id="ARBA00048679"/>
    </source>
</evidence>
<dbReference type="Gene3D" id="1.10.510.10">
    <property type="entry name" value="Transferase(Phosphotransferase) domain 1"/>
    <property type="match status" value="1"/>
</dbReference>
<evidence type="ECO:0000256" key="4">
    <source>
        <dbReference type="ARBA" id="ARBA00022741"/>
    </source>
</evidence>
<dbReference type="Pfam" id="PF00069">
    <property type="entry name" value="Pkinase"/>
    <property type="match status" value="1"/>
</dbReference>
<dbReference type="GO" id="GO:0005524">
    <property type="term" value="F:ATP binding"/>
    <property type="evidence" value="ECO:0007669"/>
    <property type="project" value="UniProtKB-KW"/>
</dbReference>
<dbReference type="FunFam" id="1.10.510.10:FF:000046">
    <property type="entry name" value="probable serine/threonine-protein kinase WNK9"/>
    <property type="match status" value="1"/>
</dbReference>
<feature type="region of interest" description="Disordered" evidence="9">
    <location>
        <begin position="598"/>
        <end position="764"/>
    </location>
</feature>
<comment type="catalytic activity">
    <reaction evidence="7">
        <text>L-threonyl-[protein] + ATP = O-phospho-L-threonyl-[protein] + ADP + H(+)</text>
        <dbReference type="Rhea" id="RHEA:46608"/>
        <dbReference type="Rhea" id="RHEA-COMP:11060"/>
        <dbReference type="Rhea" id="RHEA-COMP:11605"/>
        <dbReference type="ChEBI" id="CHEBI:15378"/>
        <dbReference type="ChEBI" id="CHEBI:30013"/>
        <dbReference type="ChEBI" id="CHEBI:30616"/>
        <dbReference type="ChEBI" id="CHEBI:61977"/>
        <dbReference type="ChEBI" id="CHEBI:456216"/>
        <dbReference type="EC" id="2.7.11.1"/>
    </reaction>
</comment>
<protein>
    <recommendedName>
        <fullName evidence="1">non-specific serine/threonine protein kinase</fullName>
        <ecNumber evidence="1">2.7.11.1</ecNumber>
    </recommendedName>
</protein>
<name>A0ABD1Z2A1_9MARC</name>
<feature type="compositionally biased region" description="Gly residues" evidence="9">
    <location>
        <begin position="8"/>
        <end position="21"/>
    </location>
</feature>
<comment type="catalytic activity">
    <reaction evidence="8">
        <text>L-seryl-[protein] + ATP = O-phospho-L-seryl-[protein] + ADP + H(+)</text>
        <dbReference type="Rhea" id="RHEA:17989"/>
        <dbReference type="Rhea" id="RHEA-COMP:9863"/>
        <dbReference type="Rhea" id="RHEA-COMP:11604"/>
        <dbReference type="ChEBI" id="CHEBI:15378"/>
        <dbReference type="ChEBI" id="CHEBI:29999"/>
        <dbReference type="ChEBI" id="CHEBI:30616"/>
        <dbReference type="ChEBI" id="CHEBI:83421"/>
        <dbReference type="ChEBI" id="CHEBI:456216"/>
        <dbReference type="EC" id="2.7.11.1"/>
    </reaction>
</comment>
<dbReference type="InterPro" id="IPR011009">
    <property type="entry name" value="Kinase-like_dom_sf"/>
</dbReference>
<accession>A0ABD1Z2A1</accession>
<dbReference type="PROSITE" id="PS00108">
    <property type="entry name" value="PROTEIN_KINASE_ST"/>
    <property type="match status" value="1"/>
</dbReference>
<dbReference type="Pfam" id="PF12202">
    <property type="entry name" value="OSR1_C"/>
    <property type="match status" value="1"/>
</dbReference>
<dbReference type="Proteomes" id="UP001605036">
    <property type="component" value="Unassembled WGS sequence"/>
</dbReference>
<dbReference type="SUPFAM" id="SSF56112">
    <property type="entry name" value="Protein kinase-like (PK-like)"/>
    <property type="match status" value="1"/>
</dbReference>
<evidence type="ECO:0000256" key="2">
    <source>
        <dbReference type="ARBA" id="ARBA00022527"/>
    </source>
</evidence>
<evidence type="ECO:0000256" key="1">
    <source>
        <dbReference type="ARBA" id="ARBA00012513"/>
    </source>
</evidence>
<dbReference type="InterPro" id="IPR000719">
    <property type="entry name" value="Prot_kinase_dom"/>
</dbReference>
<organism evidence="11 12">
    <name type="scientific">Riccia fluitans</name>
    <dbReference type="NCBI Taxonomy" id="41844"/>
    <lineage>
        <taxon>Eukaryota</taxon>
        <taxon>Viridiplantae</taxon>
        <taxon>Streptophyta</taxon>
        <taxon>Embryophyta</taxon>
        <taxon>Marchantiophyta</taxon>
        <taxon>Marchantiopsida</taxon>
        <taxon>Marchantiidae</taxon>
        <taxon>Marchantiales</taxon>
        <taxon>Ricciaceae</taxon>
        <taxon>Riccia</taxon>
    </lineage>
</organism>
<dbReference type="PROSITE" id="PS50011">
    <property type="entry name" value="PROTEIN_KINASE_DOM"/>
    <property type="match status" value="1"/>
</dbReference>
<dbReference type="EC" id="2.7.11.1" evidence="1"/>
<dbReference type="FunFam" id="3.30.200.20:FF:000075">
    <property type="entry name" value="Probable serine/threonine-protein kinase WNK1"/>
    <property type="match status" value="1"/>
</dbReference>
<keyword evidence="4" id="KW-0547">Nucleotide-binding</keyword>
<dbReference type="InterPro" id="IPR024678">
    <property type="entry name" value="Kinase_OSR1/WNK_CCT"/>
</dbReference>
<evidence type="ECO:0000256" key="6">
    <source>
        <dbReference type="ARBA" id="ARBA00022840"/>
    </source>
</evidence>
<keyword evidence="2" id="KW-0723">Serine/threonine-protein kinase</keyword>
<evidence type="ECO:0000313" key="11">
    <source>
        <dbReference type="EMBL" id="KAL2641628.1"/>
    </source>
</evidence>
<evidence type="ECO:0000256" key="5">
    <source>
        <dbReference type="ARBA" id="ARBA00022777"/>
    </source>
</evidence>
<feature type="compositionally biased region" description="Polar residues" evidence="9">
    <location>
        <begin position="689"/>
        <end position="704"/>
    </location>
</feature>